<dbReference type="Pfam" id="PF12348">
    <property type="entry name" value="CLASP_N"/>
    <property type="match status" value="1"/>
</dbReference>
<dbReference type="GO" id="GO:0000226">
    <property type="term" value="P:microtubule cytoskeleton organization"/>
    <property type="evidence" value="ECO:0007669"/>
    <property type="project" value="TreeGrafter"/>
</dbReference>
<dbReference type="InterPro" id="IPR016024">
    <property type="entry name" value="ARM-type_fold"/>
</dbReference>
<dbReference type="Proteomes" id="UP000187209">
    <property type="component" value="Unassembled WGS sequence"/>
</dbReference>
<dbReference type="InterPro" id="IPR011989">
    <property type="entry name" value="ARM-like"/>
</dbReference>
<dbReference type="EMBL" id="MPUH01000036">
    <property type="protein sequence ID" value="OMJ93827.1"/>
    <property type="molecule type" value="Genomic_DNA"/>
</dbReference>
<keyword evidence="2" id="KW-0963">Cytoplasm</keyword>
<feature type="repeat" description="HEAT" evidence="5">
    <location>
        <begin position="330"/>
        <end position="368"/>
    </location>
</feature>
<dbReference type="SMART" id="SM01349">
    <property type="entry name" value="TOG"/>
    <property type="match status" value="3"/>
</dbReference>
<feature type="compositionally biased region" description="Polar residues" evidence="6">
    <location>
        <begin position="464"/>
        <end position="473"/>
    </location>
</feature>
<feature type="region of interest" description="Disordered" evidence="6">
    <location>
        <begin position="738"/>
        <end position="764"/>
    </location>
</feature>
<evidence type="ECO:0000256" key="2">
    <source>
        <dbReference type="ARBA" id="ARBA00022490"/>
    </source>
</evidence>
<dbReference type="SUPFAM" id="SSF48371">
    <property type="entry name" value="ARM repeat"/>
    <property type="match status" value="1"/>
</dbReference>
<dbReference type="GO" id="GO:0008017">
    <property type="term" value="F:microtubule binding"/>
    <property type="evidence" value="ECO:0007669"/>
    <property type="project" value="TreeGrafter"/>
</dbReference>
<dbReference type="InterPro" id="IPR034085">
    <property type="entry name" value="TOG"/>
</dbReference>
<feature type="domain" description="TOG" evidence="7">
    <location>
        <begin position="164"/>
        <end position="394"/>
    </location>
</feature>
<keyword evidence="3" id="KW-0677">Repeat</keyword>
<evidence type="ECO:0000256" key="6">
    <source>
        <dbReference type="SAM" id="MobiDB-lite"/>
    </source>
</evidence>
<keyword evidence="4" id="KW-0206">Cytoskeleton</keyword>
<reference evidence="8 9" key="1">
    <citation type="submission" date="2016-11" db="EMBL/GenBank/DDBJ databases">
        <title>The macronuclear genome of Stentor coeruleus: a giant cell with tiny introns.</title>
        <authorList>
            <person name="Slabodnick M."/>
            <person name="Ruby J.G."/>
            <person name="Reiff S.B."/>
            <person name="Swart E.C."/>
            <person name="Gosai S."/>
            <person name="Prabakaran S."/>
            <person name="Witkowska E."/>
            <person name="Larue G.E."/>
            <person name="Fisher S."/>
            <person name="Freeman R.M."/>
            <person name="Gunawardena J."/>
            <person name="Chu W."/>
            <person name="Stover N.A."/>
            <person name="Gregory B.D."/>
            <person name="Nowacki M."/>
            <person name="Derisi J."/>
            <person name="Roy S.W."/>
            <person name="Marshall W.F."/>
            <person name="Sood P."/>
        </authorList>
    </citation>
    <scope>NUCLEOTIDE SEQUENCE [LARGE SCALE GENOMIC DNA]</scope>
    <source>
        <strain evidence="8">WM001</strain>
    </source>
</reference>
<sequence>MEFSGEPSVQLQETLEKLEVFLKSSTNLQIPDDFPKDPLPRSESLLKMVQSLNRSCILSSLPEILELLQHQDCYNFVLDLLYFLLSPNSEEILEIVAQSADKPKIKKQCLSIIKDLLQKADMRGLHRVMHNLAGVINDPDREIATLAREVCRKIRDSIFRSVPPVRKNENNDLVFGIIPSSLFSDYISTENKKAKHIALKCIEEIILNASDLNPIENHQNPILQFLLELLLDTSRSFINCGLRISLRLTSIENFNMSKLNSILKTKLGDSSIGVRQGAFKILVHNFKFWTNLGQDLLSGFDNENWHIREETVCLYIAGMLMNHDFSKLDLTEKFCKLLDDEKSKIRQAVFEAFAVMGKNMGKDQLVEKIKGLVDELTLKNIQERLELEQIATLKDGLLQMPRIVPSSAPIAFSTRSSFSPFPTPTSTQDMHFDFSQNYNTNSPAPRSSSQSQPTLTRSSKKPENSSIFKQSSDFIKPPLPIRKSSKKTLTTESKEDFSRNTFIDKTYTEFNNLQPLSSPLDMLNQILIENGDAWDNQFDYTDTIRRVIKFHKELLNMQNSHKFVVELIKWGDSLRSALCKNSLIALGDFCRELPKLLDPDVEGILALLLRKSIDTNIFISETAVDSLTLCVTNCSIGRIISAILGQMASAKSGALKSKIAYSCKFILQRIIKGPIPGGIDRMVISLASYVQEAAPEVRESARECFLSLGKELDKLLSKFLTDSTCKTVKDILERDAKRKTTNRSVEPKRNSSTRSTKRSIATRSTSNRLRISQNFEKDLSEVNEINSALMNEDWKIRFRTLEKIAAGILEDVENNQNNSRILSLIDALCRTITDHNSKVSMQSLSTLKELVPKMKWALQPNLGLLISSIVVTLGSSSIALRNISKEICDIIMESCEAIYIIGPFTSAINVANPRARAVLVSCVNKVLQEVYEKKPGLVKKLAVPLMYKIVDDPNIEVKEQAEIMVCNMKVVLGDEFLKHAPENKSEKIREIIGKNIP</sequence>
<evidence type="ECO:0000313" key="8">
    <source>
        <dbReference type="EMBL" id="OMJ93827.1"/>
    </source>
</evidence>
<feature type="region of interest" description="Disordered" evidence="6">
    <location>
        <begin position="419"/>
        <end position="492"/>
    </location>
</feature>
<keyword evidence="9" id="KW-1185">Reference proteome</keyword>
<dbReference type="OrthoDB" id="289498at2759"/>
<evidence type="ECO:0000256" key="1">
    <source>
        <dbReference type="ARBA" id="ARBA00004245"/>
    </source>
</evidence>
<organism evidence="8 9">
    <name type="scientific">Stentor coeruleus</name>
    <dbReference type="NCBI Taxonomy" id="5963"/>
    <lineage>
        <taxon>Eukaryota</taxon>
        <taxon>Sar</taxon>
        <taxon>Alveolata</taxon>
        <taxon>Ciliophora</taxon>
        <taxon>Postciliodesmatophora</taxon>
        <taxon>Heterotrichea</taxon>
        <taxon>Heterotrichida</taxon>
        <taxon>Stentoridae</taxon>
        <taxon>Stentor</taxon>
    </lineage>
</organism>
<evidence type="ECO:0000256" key="3">
    <source>
        <dbReference type="ARBA" id="ARBA00022737"/>
    </source>
</evidence>
<dbReference type="GO" id="GO:0031110">
    <property type="term" value="P:regulation of microtubule polymerization or depolymerization"/>
    <property type="evidence" value="ECO:0007669"/>
    <property type="project" value="UniProtKB-ARBA"/>
</dbReference>
<dbReference type="PANTHER" id="PTHR21567:SF87">
    <property type="entry name" value="CRESCERIN-LIKE PROTEIN CHE-12"/>
    <property type="match status" value="1"/>
</dbReference>
<evidence type="ECO:0000313" key="9">
    <source>
        <dbReference type="Proteomes" id="UP000187209"/>
    </source>
</evidence>
<dbReference type="InterPro" id="IPR024395">
    <property type="entry name" value="CLASP_N_dom"/>
</dbReference>
<feature type="domain" description="TOG" evidence="7">
    <location>
        <begin position="777"/>
        <end position="997"/>
    </location>
</feature>
<accession>A0A1R2CXU2</accession>
<comment type="subcellular location">
    <subcellularLocation>
        <location evidence="1">Cytoplasm</location>
        <location evidence="1">Cytoskeleton</location>
    </subcellularLocation>
</comment>
<evidence type="ECO:0000256" key="4">
    <source>
        <dbReference type="ARBA" id="ARBA00023212"/>
    </source>
</evidence>
<proteinExistence type="predicted"/>
<dbReference type="InterPro" id="IPR021133">
    <property type="entry name" value="HEAT_type_2"/>
</dbReference>
<comment type="caution">
    <text evidence="8">The sequence shown here is derived from an EMBL/GenBank/DDBJ whole genome shotgun (WGS) entry which is preliminary data.</text>
</comment>
<dbReference type="PROSITE" id="PS50077">
    <property type="entry name" value="HEAT_REPEAT"/>
    <property type="match status" value="1"/>
</dbReference>
<evidence type="ECO:0000259" key="7">
    <source>
        <dbReference type="SMART" id="SM01349"/>
    </source>
</evidence>
<feature type="domain" description="TOG" evidence="7">
    <location>
        <begin position="506"/>
        <end position="741"/>
    </location>
</feature>
<dbReference type="PANTHER" id="PTHR21567">
    <property type="entry name" value="CLASP"/>
    <property type="match status" value="1"/>
</dbReference>
<evidence type="ECO:0000256" key="5">
    <source>
        <dbReference type="PROSITE-ProRule" id="PRU00103"/>
    </source>
</evidence>
<feature type="compositionally biased region" description="Low complexity" evidence="6">
    <location>
        <begin position="442"/>
        <end position="453"/>
    </location>
</feature>
<protein>
    <recommendedName>
        <fullName evidence="7">TOG domain-containing protein</fullName>
    </recommendedName>
</protein>
<name>A0A1R2CXU2_9CILI</name>
<gene>
    <name evidence="8" type="ORF">SteCoe_3153</name>
</gene>
<dbReference type="GO" id="GO:1902903">
    <property type="term" value="P:regulation of supramolecular fiber organization"/>
    <property type="evidence" value="ECO:0007669"/>
    <property type="project" value="UniProtKB-ARBA"/>
</dbReference>
<dbReference type="GO" id="GO:0005881">
    <property type="term" value="C:cytoplasmic microtubule"/>
    <property type="evidence" value="ECO:0007669"/>
    <property type="project" value="TreeGrafter"/>
</dbReference>
<dbReference type="AlphaFoldDB" id="A0A1R2CXU2"/>
<dbReference type="Gene3D" id="1.25.10.10">
    <property type="entry name" value="Leucine-rich Repeat Variant"/>
    <property type="match status" value="3"/>
</dbReference>